<reference evidence="2 3" key="1">
    <citation type="submission" date="2020-06" db="EMBL/GenBank/DDBJ databases">
        <title>The endosymbiont of the kinetoplastid Bodo saltans is a Paracaedibacter-like alpha-proteobacterium possessing a putative toxin-antitoxin system.</title>
        <authorList>
            <person name="Midha S."/>
            <person name="Rigden D.J."/>
            <person name="Siozios S."/>
            <person name="Hurst G.D.D."/>
            <person name="Jackson A.P."/>
        </authorList>
    </citation>
    <scope>NUCLEOTIDE SEQUENCE [LARGE SCALE GENOMIC DNA]</scope>
    <source>
        <strain evidence="2">Lake Konstanz</strain>
    </source>
</reference>
<evidence type="ECO:0000256" key="1">
    <source>
        <dbReference type="SAM" id="SignalP"/>
    </source>
</evidence>
<sequence>MKHKITIVTFSTTLLLSINLISAAKFTQSTSEDIYNSAYNYYTENRTTLTPRVLGRLDYQLKQIITDQNTPQEVLANTAYLLFVLDCTKSYTKACNALFHRPDFNPRLYKNLIKRIHQHKMQKSSEK</sequence>
<organism evidence="2 3">
    <name type="scientific">Candidatus Bodocaedibacter vickermanii</name>
    <dbReference type="NCBI Taxonomy" id="2741701"/>
    <lineage>
        <taxon>Bacteria</taxon>
        <taxon>Pseudomonadati</taxon>
        <taxon>Pseudomonadota</taxon>
        <taxon>Alphaproteobacteria</taxon>
        <taxon>Holosporales</taxon>
        <taxon>Candidatus Paracaedibacteraceae</taxon>
        <taxon>Candidatus Bodocaedibacter</taxon>
    </lineage>
</organism>
<protein>
    <submittedName>
        <fullName evidence="2">Uncharacterized protein</fullName>
    </submittedName>
</protein>
<feature type="signal peptide" evidence="1">
    <location>
        <begin position="1"/>
        <end position="23"/>
    </location>
</feature>
<proteinExistence type="predicted"/>
<evidence type="ECO:0000313" key="2">
    <source>
        <dbReference type="EMBL" id="QOL19289.1"/>
    </source>
</evidence>
<dbReference type="AlphaFoldDB" id="A0A7L9RRV8"/>
<accession>A0A7L9RRV8</accession>
<dbReference type="EMBL" id="CP054719">
    <property type="protein sequence ID" value="QOL19289.1"/>
    <property type="molecule type" value="Genomic_DNA"/>
</dbReference>
<keyword evidence="3" id="KW-1185">Reference proteome</keyword>
<name>A0A7L9RRV8_9PROT</name>
<keyword evidence="1" id="KW-0732">Signal</keyword>
<gene>
    <name evidence="2" type="ORF">CPBP_00038</name>
</gene>
<dbReference type="RefSeq" id="WP_350332046.1">
    <property type="nucleotide sequence ID" value="NZ_CP054719.1"/>
</dbReference>
<dbReference type="Proteomes" id="UP000594001">
    <property type="component" value="Chromosome"/>
</dbReference>
<feature type="chain" id="PRO_5032376009" evidence="1">
    <location>
        <begin position="24"/>
        <end position="127"/>
    </location>
</feature>
<evidence type="ECO:0000313" key="3">
    <source>
        <dbReference type="Proteomes" id="UP000594001"/>
    </source>
</evidence>
<dbReference type="KEGG" id="pbal:CPBP_00038"/>